<dbReference type="RefSeq" id="WP_081350078.1">
    <property type="nucleotide sequence ID" value="NZ_FNQG01000011.1"/>
</dbReference>
<name>A0A1H3ZII0_SELRU</name>
<dbReference type="AlphaFoldDB" id="A0A1H3ZII0"/>
<gene>
    <name evidence="2" type="ORF">SAMN05660648_02450</name>
</gene>
<evidence type="ECO:0000313" key="2">
    <source>
        <dbReference type="EMBL" id="SEA23510.1"/>
    </source>
</evidence>
<dbReference type="EMBL" id="FNQG01000011">
    <property type="protein sequence ID" value="SEA23510.1"/>
    <property type="molecule type" value="Genomic_DNA"/>
</dbReference>
<dbReference type="InterPro" id="IPR025536">
    <property type="entry name" value="DUF4422"/>
</dbReference>
<dbReference type="Pfam" id="PF14393">
    <property type="entry name" value="DUF4422"/>
    <property type="match status" value="1"/>
</dbReference>
<protein>
    <recommendedName>
        <fullName evidence="1">DUF4422 domain-containing protein</fullName>
    </recommendedName>
</protein>
<feature type="domain" description="DUF4422" evidence="1">
    <location>
        <begin position="180"/>
        <end position="354"/>
    </location>
</feature>
<accession>A0A1H3ZII0</accession>
<reference evidence="2 3" key="1">
    <citation type="submission" date="2016-10" db="EMBL/GenBank/DDBJ databases">
        <authorList>
            <person name="de Groot N.N."/>
        </authorList>
    </citation>
    <scope>NUCLEOTIDE SEQUENCE [LARGE SCALE GENOMIC DNA]</scope>
    <source>
        <strain evidence="2 3">DSM 2872</strain>
    </source>
</reference>
<sequence length="370" mass="43792">MMNVLTNVYIFGARATAAGVYKSLSKLEGNKQIKAFIVTDSADNPLNIWGVPVWSLYEISELLSAEEKSAAEVYIATPQFFHEEISYLLQKSGFKKLIMVTSEQEAYIMERYYESERLFPSIHKLLLPSNDSLFPYISIYVACFFRDKKVANLPRRPGYMKRLLLGCYLARQSGVDIAKQADFYDDAGYNISDKNPNRCEMTAHYWIWKNRLDIEDEYVGIYHYRRFLDMSDDDLRRMKANDVDVVLPFPMIHYPSAIIHHTWYVREDDWQVMRQVLRELHPEYNARFDEIFARPYFYNYNIMIARKSVFADYCAWLFPILDAIEERSVPKGKYRADRYTAYMSESLTTLYFMYHQQDLKVFHTGRILYT</sequence>
<organism evidence="2 3">
    <name type="scientific">Selenomonas ruminantium</name>
    <dbReference type="NCBI Taxonomy" id="971"/>
    <lineage>
        <taxon>Bacteria</taxon>
        <taxon>Bacillati</taxon>
        <taxon>Bacillota</taxon>
        <taxon>Negativicutes</taxon>
        <taxon>Selenomonadales</taxon>
        <taxon>Selenomonadaceae</taxon>
        <taxon>Selenomonas</taxon>
    </lineage>
</organism>
<dbReference type="OrthoDB" id="9798746at2"/>
<evidence type="ECO:0000259" key="1">
    <source>
        <dbReference type="Pfam" id="PF14393"/>
    </source>
</evidence>
<dbReference type="Gene3D" id="3.40.50.720">
    <property type="entry name" value="NAD(P)-binding Rossmann-like Domain"/>
    <property type="match status" value="1"/>
</dbReference>
<proteinExistence type="predicted"/>
<dbReference type="Proteomes" id="UP000183469">
    <property type="component" value="Unassembled WGS sequence"/>
</dbReference>
<evidence type="ECO:0000313" key="3">
    <source>
        <dbReference type="Proteomes" id="UP000183469"/>
    </source>
</evidence>